<evidence type="ECO:0000313" key="2">
    <source>
        <dbReference type="EMBL" id="OWA55639.1"/>
    </source>
</evidence>
<gene>
    <name evidence="2" type="ORF">BV898_20027</name>
</gene>
<evidence type="ECO:0000256" key="1">
    <source>
        <dbReference type="SAM" id="MobiDB-lite"/>
    </source>
</evidence>
<evidence type="ECO:0000313" key="3">
    <source>
        <dbReference type="Proteomes" id="UP000192578"/>
    </source>
</evidence>
<reference evidence="3" key="1">
    <citation type="submission" date="2017-01" db="EMBL/GenBank/DDBJ databases">
        <title>Comparative genomics of anhydrobiosis in the tardigrade Hypsibius dujardini.</title>
        <authorList>
            <person name="Yoshida Y."/>
            <person name="Koutsovoulos G."/>
            <person name="Laetsch D."/>
            <person name="Stevens L."/>
            <person name="Kumar S."/>
            <person name="Horikawa D."/>
            <person name="Ishino K."/>
            <person name="Komine S."/>
            <person name="Tomita M."/>
            <person name="Blaxter M."/>
            <person name="Arakawa K."/>
        </authorList>
    </citation>
    <scope>NUCLEOTIDE SEQUENCE [LARGE SCALE GENOMIC DNA]</scope>
    <source>
        <strain evidence="3">Z151</strain>
    </source>
</reference>
<name>A0A9X6RPH4_HYPEX</name>
<dbReference type="AlphaFoldDB" id="A0A9X6RPH4"/>
<comment type="caution">
    <text evidence="2">The sequence shown here is derived from an EMBL/GenBank/DDBJ whole genome shotgun (WGS) entry which is preliminary data.</text>
</comment>
<sequence length="125" mass="13872">MKGRKRRRDENGGRDGGTEGRKDGGTEGRRDGGTEGRRDGGTRPTSHDNGSACLSMYGTGRRTITLVLPSYHPPRRRPSSPLHPPRNHLWCFACISPPFILLRWPTLIFDLTVHHSVKPSVTSSD</sequence>
<dbReference type="Proteomes" id="UP000192578">
    <property type="component" value="Unassembled WGS sequence"/>
</dbReference>
<feature type="compositionally biased region" description="Basic and acidic residues" evidence="1">
    <location>
        <begin position="8"/>
        <end position="41"/>
    </location>
</feature>
<protein>
    <submittedName>
        <fullName evidence="2">Uncharacterized protein</fullName>
    </submittedName>
</protein>
<accession>A0A9X6RPH4</accession>
<proteinExistence type="predicted"/>
<dbReference type="EMBL" id="MTYJ01001143">
    <property type="protein sequence ID" value="OWA55639.1"/>
    <property type="molecule type" value="Genomic_DNA"/>
</dbReference>
<feature type="region of interest" description="Disordered" evidence="1">
    <location>
        <begin position="1"/>
        <end position="55"/>
    </location>
</feature>
<keyword evidence="3" id="KW-1185">Reference proteome</keyword>
<organism evidence="2 3">
    <name type="scientific">Hypsibius exemplaris</name>
    <name type="common">Freshwater tardigrade</name>
    <dbReference type="NCBI Taxonomy" id="2072580"/>
    <lineage>
        <taxon>Eukaryota</taxon>
        <taxon>Metazoa</taxon>
        <taxon>Ecdysozoa</taxon>
        <taxon>Tardigrada</taxon>
        <taxon>Eutardigrada</taxon>
        <taxon>Parachela</taxon>
        <taxon>Hypsibioidea</taxon>
        <taxon>Hypsibiidae</taxon>
        <taxon>Hypsibius</taxon>
    </lineage>
</organism>